<reference evidence="2" key="1">
    <citation type="journal article" date="2019" name="Int. J. Syst. Evol. Microbiol.">
        <title>The Global Catalogue of Microorganisms (GCM) 10K type strain sequencing project: providing services to taxonomists for standard genome sequencing and annotation.</title>
        <authorList>
            <consortium name="The Broad Institute Genomics Platform"/>
            <consortium name="The Broad Institute Genome Sequencing Center for Infectious Disease"/>
            <person name="Wu L."/>
            <person name="Ma J."/>
        </authorList>
    </citation>
    <scope>NUCLEOTIDE SEQUENCE [LARGE SCALE GENOMIC DNA]</scope>
    <source>
        <strain evidence="2">JCM 18077</strain>
    </source>
</reference>
<keyword evidence="1" id="KW-0808">Transferase</keyword>
<organism evidence="1 2">
    <name type="scientific">Gordonia alkaliphila</name>
    <dbReference type="NCBI Taxonomy" id="1053547"/>
    <lineage>
        <taxon>Bacteria</taxon>
        <taxon>Bacillati</taxon>
        <taxon>Actinomycetota</taxon>
        <taxon>Actinomycetes</taxon>
        <taxon>Mycobacteriales</taxon>
        <taxon>Gordoniaceae</taxon>
        <taxon>Gordonia</taxon>
    </lineage>
</organism>
<keyword evidence="1" id="KW-0418">Kinase</keyword>
<name>A0ABP8YXA9_9ACTN</name>
<protein>
    <submittedName>
        <fullName evidence="1">Kae1-associated kinase</fullName>
    </submittedName>
</protein>
<sequence>MTAVVAQFLSEALAAGQALLTRRAGSTVEVFDPEDLGGTGRSTVVRARLGENPLGVGRTVVIKVLDDGAPTAPFLREVAGYRYATALPSQSRPGPQLLAADEARRILVLSDLGHGRGMIELLSEDFDDAARGVSAWGQALGRMHAATVGGEEDFDALLRQAVGRTDDGDACGTDAVAAQAAAARDGAHELVARLGIDLSPRLAAELTAGCDLFAGGDLRAFSPSDVGPENILLNDDGVQFMDYEFAAFRDASLDVAYALVTFPAYVGEASVSRRADLERKLVDAWRAEVKGLWPNLTRDAGLVRPLLHARTLWVWLSTHWIVASGTGGHDWALHTTDARVVLTRWADLADAARTVDDAELAEAATAMERALAHFWFD</sequence>
<accession>A0ABP8YXA9</accession>
<proteinExistence type="predicted"/>
<dbReference type="GO" id="GO:0016301">
    <property type="term" value="F:kinase activity"/>
    <property type="evidence" value="ECO:0007669"/>
    <property type="project" value="UniProtKB-KW"/>
</dbReference>
<evidence type="ECO:0000313" key="1">
    <source>
        <dbReference type="EMBL" id="GAA4740002.1"/>
    </source>
</evidence>
<comment type="caution">
    <text evidence="1">The sequence shown here is derived from an EMBL/GenBank/DDBJ whole genome shotgun (WGS) entry which is preliminary data.</text>
</comment>
<dbReference type="Proteomes" id="UP001500822">
    <property type="component" value="Unassembled WGS sequence"/>
</dbReference>
<evidence type="ECO:0000313" key="2">
    <source>
        <dbReference type="Proteomes" id="UP001500822"/>
    </source>
</evidence>
<dbReference type="RefSeq" id="WP_345312298.1">
    <property type="nucleotide sequence ID" value="NZ_BAABIE010000002.1"/>
</dbReference>
<dbReference type="EMBL" id="BAABIE010000002">
    <property type="protein sequence ID" value="GAA4740002.1"/>
    <property type="molecule type" value="Genomic_DNA"/>
</dbReference>
<dbReference type="InterPro" id="IPR011009">
    <property type="entry name" value="Kinase-like_dom_sf"/>
</dbReference>
<dbReference type="SUPFAM" id="SSF56112">
    <property type="entry name" value="Protein kinase-like (PK-like)"/>
    <property type="match status" value="1"/>
</dbReference>
<keyword evidence="2" id="KW-1185">Reference proteome</keyword>
<gene>
    <name evidence="1" type="ORF">GCM10023217_04880</name>
</gene>